<keyword evidence="3" id="KW-1185">Reference proteome</keyword>
<reference evidence="2" key="1">
    <citation type="journal article" date="2022" name="Int. J. Mol. Sci.">
        <title>Draft Genome of Tanacetum Coccineum: Genomic Comparison of Closely Related Tanacetum-Family Plants.</title>
        <authorList>
            <person name="Yamashiro T."/>
            <person name="Shiraishi A."/>
            <person name="Nakayama K."/>
            <person name="Satake H."/>
        </authorList>
    </citation>
    <scope>NUCLEOTIDE SEQUENCE</scope>
</reference>
<evidence type="ECO:0000313" key="2">
    <source>
        <dbReference type="EMBL" id="GJT32136.1"/>
    </source>
</evidence>
<comment type="caution">
    <text evidence="2">The sequence shown here is derived from an EMBL/GenBank/DDBJ whole genome shotgun (WGS) entry which is preliminary data.</text>
</comment>
<organism evidence="2 3">
    <name type="scientific">Tanacetum coccineum</name>
    <dbReference type="NCBI Taxonomy" id="301880"/>
    <lineage>
        <taxon>Eukaryota</taxon>
        <taxon>Viridiplantae</taxon>
        <taxon>Streptophyta</taxon>
        <taxon>Embryophyta</taxon>
        <taxon>Tracheophyta</taxon>
        <taxon>Spermatophyta</taxon>
        <taxon>Magnoliopsida</taxon>
        <taxon>eudicotyledons</taxon>
        <taxon>Gunneridae</taxon>
        <taxon>Pentapetalae</taxon>
        <taxon>asterids</taxon>
        <taxon>campanulids</taxon>
        <taxon>Asterales</taxon>
        <taxon>Asteraceae</taxon>
        <taxon>Asteroideae</taxon>
        <taxon>Anthemideae</taxon>
        <taxon>Anthemidinae</taxon>
        <taxon>Tanacetum</taxon>
    </lineage>
</organism>
<reference evidence="2" key="2">
    <citation type="submission" date="2022-01" db="EMBL/GenBank/DDBJ databases">
        <authorList>
            <person name="Yamashiro T."/>
            <person name="Shiraishi A."/>
            <person name="Satake H."/>
            <person name="Nakayama K."/>
        </authorList>
    </citation>
    <scope>NUCLEOTIDE SEQUENCE</scope>
</reference>
<evidence type="ECO:0000256" key="1">
    <source>
        <dbReference type="SAM" id="MobiDB-lite"/>
    </source>
</evidence>
<dbReference type="EMBL" id="BQNB010014766">
    <property type="protein sequence ID" value="GJT32136.1"/>
    <property type="molecule type" value="Genomic_DNA"/>
</dbReference>
<sequence>MSNMLYTRFTKLIIDYFLSCNKNIPRRSDFEMHIEGDDSPITKLSNTVKGTYIFIMEIPDTMINDAFKKSARYKYYKAKKVETDYEANVPKMFKKDVLPEKTRSLTIAEESYSDATRHSSCSDTSEESGNETDDADDLDMDLTDDEPKGDDDVAEFREFMYNKSTETPKSTYFNLTITSSYLDFN</sequence>
<feature type="compositionally biased region" description="Acidic residues" evidence="1">
    <location>
        <begin position="124"/>
        <end position="149"/>
    </location>
</feature>
<proteinExistence type="predicted"/>
<evidence type="ECO:0000313" key="3">
    <source>
        <dbReference type="Proteomes" id="UP001151760"/>
    </source>
</evidence>
<gene>
    <name evidence="2" type="ORF">Tco_0922555</name>
</gene>
<dbReference type="Proteomes" id="UP001151760">
    <property type="component" value="Unassembled WGS sequence"/>
</dbReference>
<name>A0ABQ5CYH3_9ASTR</name>
<accession>A0ABQ5CYH3</accession>
<protein>
    <submittedName>
        <fullName evidence="2">Uncharacterized protein</fullName>
    </submittedName>
</protein>
<feature type="region of interest" description="Disordered" evidence="1">
    <location>
        <begin position="108"/>
        <end position="157"/>
    </location>
</feature>